<name>A0A8B7Y3V6_ACAPL</name>
<evidence type="ECO:0000256" key="9">
    <source>
        <dbReference type="SAM" id="Phobius"/>
    </source>
</evidence>
<gene>
    <name evidence="11" type="primary">LOC110977416</name>
</gene>
<evidence type="ECO:0000313" key="11">
    <source>
        <dbReference type="RefSeq" id="XP_022087222.1"/>
    </source>
</evidence>
<evidence type="ECO:0000256" key="3">
    <source>
        <dbReference type="ARBA" id="ARBA00020827"/>
    </source>
</evidence>
<evidence type="ECO:0000256" key="2">
    <source>
        <dbReference type="ARBA" id="ARBA00009436"/>
    </source>
</evidence>
<organism evidence="10 11">
    <name type="scientific">Acanthaster planci</name>
    <name type="common">Crown-of-thorns starfish</name>
    <dbReference type="NCBI Taxonomy" id="133434"/>
    <lineage>
        <taxon>Eukaryota</taxon>
        <taxon>Metazoa</taxon>
        <taxon>Echinodermata</taxon>
        <taxon>Eleutherozoa</taxon>
        <taxon>Asterozoa</taxon>
        <taxon>Asteroidea</taxon>
        <taxon>Valvatacea</taxon>
        <taxon>Valvatida</taxon>
        <taxon>Acanthasteridae</taxon>
        <taxon>Acanthaster</taxon>
    </lineage>
</organism>
<feature type="transmembrane region" description="Helical" evidence="9">
    <location>
        <begin position="91"/>
        <end position="115"/>
    </location>
</feature>
<evidence type="ECO:0000313" key="10">
    <source>
        <dbReference type="Proteomes" id="UP000694845"/>
    </source>
</evidence>
<dbReference type="OrthoDB" id="16510at2759"/>
<dbReference type="CTD" id="83460"/>
<keyword evidence="4 9" id="KW-0812">Transmembrane</keyword>
<dbReference type="Proteomes" id="UP000694845">
    <property type="component" value="Unplaced"/>
</dbReference>
<keyword evidence="6 9" id="KW-1133">Transmembrane helix</keyword>
<dbReference type="OMA" id="MKANFEW"/>
<dbReference type="Pfam" id="PF07019">
    <property type="entry name" value="EMC6"/>
    <property type="match status" value="1"/>
</dbReference>
<dbReference type="GO" id="GO:0034975">
    <property type="term" value="P:protein folding in endoplasmic reticulum"/>
    <property type="evidence" value="ECO:0007669"/>
    <property type="project" value="TreeGrafter"/>
</dbReference>
<feature type="transmembrane region" description="Helical" evidence="9">
    <location>
        <begin position="60"/>
        <end position="79"/>
    </location>
</feature>
<evidence type="ECO:0000256" key="4">
    <source>
        <dbReference type="ARBA" id="ARBA00022692"/>
    </source>
</evidence>
<dbReference type="PANTHER" id="PTHR20994:SF0">
    <property type="entry name" value="ER MEMBRANE PROTEIN COMPLEX SUBUNIT 6"/>
    <property type="match status" value="1"/>
</dbReference>
<keyword evidence="10" id="KW-1185">Reference proteome</keyword>
<dbReference type="RefSeq" id="XP_022087222.1">
    <property type="nucleotide sequence ID" value="XM_022231530.1"/>
</dbReference>
<keyword evidence="5" id="KW-0256">Endoplasmic reticulum</keyword>
<sequence length="118" mass="13345">MATSRGLHARTDLQVPNEPIVYNELAIRTNMSILSYCRTFVSALSGSSAGILGLTGLEGFIFYFIVSFVFSLMLCVKAGRKWQEFFRHRQPLVTSGLLGGLFTYVLFWTFLYGMVHVY</sequence>
<accession>A0A8B7Y3V6</accession>
<comment type="similarity">
    <text evidence="2">Belongs to the EMC6 family.</text>
</comment>
<evidence type="ECO:0000256" key="6">
    <source>
        <dbReference type="ARBA" id="ARBA00022989"/>
    </source>
</evidence>
<dbReference type="GeneID" id="110977416"/>
<dbReference type="InterPro" id="IPR029008">
    <property type="entry name" value="EMC6-like"/>
</dbReference>
<reference evidence="11" key="1">
    <citation type="submission" date="2025-08" db="UniProtKB">
        <authorList>
            <consortium name="RefSeq"/>
        </authorList>
    </citation>
    <scope>IDENTIFICATION</scope>
</reference>
<proteinExistence type="inferred from homology"/>
<keyword evidence="7 9" id="KW-0472">Membrane</keyword>
<comment type="subcellular location">
    <subcellularLocation>
        <location evidence="1">Endoplasmic reticulum membrane</location>
        <topology evidence="1">Multi-pass membrane protein</topology>
    </subcellularLocation>
</comment>
<evidence type="ECO:0000256" key="5">
    <source>
        <dbReference type="ARBA" id="ARBA00022824"/>
    </source>
</evidence>
<evidence type="ECO:0000256" key="7">
    <source>
        <dbReference type="ARBA" id="ARBA00023136"/>
    </source>
</evidence>
<dbReference type="GO" id="GO:0072546">
    <property type="term" value="C:EMC complex"/>
    <property type="evidence" value="ECO:0007669"/>
    <property type="project" value="InterPro"/>
</dbReference>
<protein>
    <recommendedName>
        <fullName evidence="3">ER membrane protein complex subunit 6</fullName>
    </recommendedName>
    <alternativeName>
        <fullName evidence="8">Transmembrane protein 93</fullName>
    </alternativeName>
</protein>
<dbReference type="KEGG" id="aplc:110977416"/>
<dbReference type="PANTHER" id="PTHR20994">
    <property type="entry name" value="ER MEMBRANE PROTEIN COMPLEX SUBUNIT 6"/>
    <property type="match status" value="1"/>
</dbReference>
<dbReference type="AlphaFoldDB" id="A0A8B7Y3V6"/>
<dbReference type="InterPro" id="IPR008504">
    <property type="entry name" value="Emc6"/>
</dbReference>
<evidence type="ECO:0000256" key="1">
    <source>
        <dbReference type="ARBA" id="ARBA00004477"/>
    </source>
</evidence>
<dbReference type="GO" id="GO:0000045">
    <property type="term" value="P:autophagosome assembly"/>
    <property type="evidence" value="ECO:0007669"/>
    <property type="project" value="TreeGrafter"/>
</dbReference>
<evidence type="ECO:0000256" key="8">
    <source>
        <dbReference type="ARBA" id="ARBA00031072"/>
    </source>
</evidence>
<feature type="transmembrane region" description="Helical" evidence="9">
    <location>
        <begin position="33"/>
        <end position="54"/>
    </location>
</feature>